<dbReference type="InterPro" id="IPR012953">
    <property type="entry name" value="BOP1_N_dom"/>
</dbReference>
<dbReference type="InterPro" id="IPR028598">
    <property type="entry name" value="BOP1/Erb1"/>
</dbReference>
<organism evidence="8">
    <name type="scientific">Xenopus tropicalis</name>
    <name type="common">Western clawed frog</name>
    <name type="synonym">Silurana tropicalis</name>
    <dbReference type="NCBI Taxonomy" id="8364"/>
    <lineage>
        <taxon>Eukaryota</taxon>
        <taxon>Metazoa</taxon>
        <taxon>Chordata</taxon>
        <taxon>Craniata</taxon>
        <taxon>Vertebrata</taxon>
        <taxon>Euteleostomi</taxon>
        <taxon>Amphibia</taxon>
        <taxon>Batrachia</taxon>
        <taxon>Anura</taxon>
        <taxon>Pipoidea</taxon>
        <taxon>Pipidae</taxon>
        <taxon>Xenopodinae</taxon>
        <taxon>Xenopus</taxon>
        <taxon>Silurana</taxon>
    </lineage>
</organism>
<comment type="subcellular location">
    <subcellularLocation>
        <location evidence="1">Nucleus</location>
        <location evidence="1">Nucleolus</location>
    </subcellularLocation>
</comment>
<proteinExistence type="predicted"/>
<protein>
    <recommendedName>
        <fullName evidence="7">BOP1 N-terminal domain-containing protein</fullName>
    </recommendedName>
</protein>
<evidence type="ECO:0000256" key="4">
    <source>
        <dbReference type="ARBA" id="ARBA00022574"/>
    </source>
</evidence>
<dbReference type="Pfam" id="PF08145">
    <property type="entry name" value="BOP1NT"/>
    <property type="match status" value="1"/>
</dbReference>
<dbReference type="PANTHER" id="PTHR17605">
    <property type="entry name" value="RIBOSOME BIOGENESIS PROTEIN BOP1 BLOCK OF PROLIFERATION 1 PROTEIN"/>
    <property type="match status" value="1"/>
</dbReference>
<evidence type="ECO:0000256" key="3">
    <source>
        <dbReference type="ARBA" id="ARBA00022552"/>
    </source>
</evidence>
<dbReference type="AlphaFoldDB" id="A0A1B8Y0W5"/>
<evidence type="ECO:0000313" key="8">
    <source>
        <dbReference type="EMBL" id="OCA16570.1"/>
    </source>
</evidence>
<dbReference type="EMBL" id="KV460590">
    <property type="protein sequence ID" value="OCA16570.1"/>
    <property type="molecule type" value="Genomic_DNA"/>
</dbReference>
<evidence type="ECO:0000256" key="2">
    <source>
        <dbReference type="ARBA" id="ARBA00022517"/>
    </source>
</evidence>
<name>A0A1B8Y0W5_XENTR</name>
<reference evidence="8" key="1">
    <citation type="submission" date="2009-11" db="EMBL/GenBank/DDBJ databases">
        <authorList>
            <consortium name="US DOE Joint Genome Institute (JGI-PGF)"/>
            <person name="Ottilar R."/>
            <person name="Schmutz J."/>
            <person name="Salamov A."/>
            <person name="Cheng J.F."/>
            <person name="Lucas S."/>
            <person name="Pitluck S."/>
            <person name="Gundlach H."/>
            <person name="Guo Y."/>
            <person name="Haberer G."/>
            <person name="Nasrallah J."/>
            <person name="Mayer K.F.X."/>
            <person name="van de Peer Y."/>
            <person name="Weigel D."/>
            <person name="Grigoriev I.V."/>
        </authorList>
    </citation>
    <scope>NUCLEOTIDE SEQUENCE</scope>
    <source>
        <strain evidence="8">Nigerian</strain>
    </source>
</reference>
<evidence type="ECO:0000259" key="7">
    <source>
        <dbReference type="Pfam" id="PF08145"/>
    </source>
</evidence>
<keyword evidence="3" id="KW-0698">rRNA processing</keyword>
<keyword evidence="4" id="KW-0853">WD repeat</keyword>
<gene>
    <name evidence="8" type="ORF">XENTR_v90028138mg</name>
</gene>
<reference evidence="8" key="2">
    <citation type="journal article" date="2010" name="Science">
        <title>The genome of the Western clawed frog Xenopus tropicalis.</title>
        <authorList>
            <person name="Hellsten U."/>
            <person name="Harland R.M."/>
            <person name="Gilchrist M.J."/>
            <person name="Hendrix D."/>
            <person name="Jurka J."/>
            <person name="Kapitonov V."/>
            <person name="Ovcharenko I."/>
            <person name="Putnam N.H."/>
            <person name="Shu S."/>
            <person name="Taher L."/>
            <person name="Blitz I.L."/>
            <person name="Blumberg B."/>
            <person name="Dichmann D.S."/>
            <person name="Dubchak I."/>
            <person name="Amaya E."/>
            <person name="Detter J.C."/>
            <person name="Fletcher R."/>
            <person name="Gerhard D.S."/>
            <person name="Goodstein D."/>
            <person name="Graves T."/>
            <person name="Grigoriev I.V."/>
            <person name="Grimwood J."/>
            <person name="Kawashima T."/>
            <person name="Lindquist E."/>
            <person name="Lucas S.M."/>
            <person name="Mead P.E."/>
            <person name="Mitros T."/>
            <person name="Ogino H."/>
            <person name="Ohta Y."/>
            <person name="Poliakov A.V."/>
            <person name="Pollet N."/>
            <person name="Robert J."/>
            <person name="Salamov A."/>
            <person name="Sater A.K."/>
            <person name="Schmutz J."/>
            <person name="Terry A."/>
            <person name="Vize P.D."/>
            <person name="Warren W.C."/>
            <person name="Wells D."/>
            <person name="Wills A."/>
            <person name="Wilson R.K."/>
            <person name="Zimmerman L.B."/>
            <person name="Zorn A.M."/>
            <person name="Grainger R."/>
            <person name="Grammer T."/>
            <person name="Khokha M.K."/>
            <person name="Richardson P.M."/>
            <person name="Rokhsar D.S."/>
        </authorList>
    </citation>
    <scope>NUCLEOTIDE SEQUENCE [LARGE SCALE GENOMIC DNA]</scope>
    <source>
        <strain evidence="8">Nigerian</strain>
    </source>
</reference>
<feature type="domain" description="BOP1 N-terminal" evidence="7">
    <location>
        <begin position="213"/>
        <end position="251"/>
    </location>
</feature>
<dbReference type="GO" id="GO:0006364">
    <property type="term" value="P:rRNA processing"/>
    <property type="evidence" value="ECO:0007669"/>
    <property type="project" value="UniProtKB-KW"/>
</dbReference>
<dbReference type="GO" id="GO:0005730">
    <property type="term" value="C:nucleolus"/>
    <property type="evidence" value="ECO:0007669"/>
    <property type="project" value="UniProtKB-SubCell"/>
</dbReference>
<keyword evidence="5" id="KW-0677">Repeat</keyword>
<keyword evidence="2" id="KW-0690">Ribosome biogenesis</keyword>
<sequence length="251" mass="26350">MGDVAGGQAQGLDLGEFAVGRLGGDEGAQGGEGGVDAVGAVSLAGVGRVALAGFTVKPGALLVCPFAQSVPRVMERLVPAARAVTGAVLIVRQHADLGVQEPRRGGMAQHGKGHGCHSFSDPVCTVSHSHSVGFSLCALGAAVALCGAVTVCGFPTALGDALSASGIMVRPFCHYCPAELALKFRCQLHKGNNGQRAILDIRNTVGNIPMEWYQDFPHIGYDLDGRKIFKPLRSKDQLEQFLDKMENPDYW</sequence>
<accession>A0A1B8Y0W5</accession>
<evidence type="ECO:0000256" key="6">
    <source>
        <dbReference type="ARBA" id="ARBA00023242"/>
    </source>
</evidence>
<dbReference type="PANTHER" id="PTHR17605:SF0">
    <property type="entry name" value="RIBOSOME BIOGENESIS PROTEIN BOP1"/>
    <property type="match status" value="1"/>
</dbReference>
<evidence type="ECO:0000256" key="5">
    <source>
        <dbReference type="ARBA" id="ARBA00022737"/>
    </source>
</evidence>
<reference evidence="8" key="3">
    <citation type="submission" date="2016-05" db="EMBL/GenBank/DDBJ databases">
        <title>WGS assembly of Xenopus tropicalis.</title>
        <authorList>
            <person name="Sessions A."/>
            <person name="Jenkins J."/>
            <person name="Mitros T."/>
            <person name="Lyons J.T."/>
            <person name="Dichmann D.S."/>
            <person name="Robert J."/>
            <person name="Harland R.M."/>
            <person name="Rokhsar D.S."/>
        </authorList>
    </citation>
    <scope>NUCLEOTIDE SEQUENCE</scope>
    <source>
        <strain evidence="8">Nigerian</strain>
    </source>
</reference>
<evidence type="ECO:0000256" key="1">
    <source>
        <dbReference type="ARBA" id="ARBA00004604"/>
    </source>
</evidence>
<keyword evidence="6" id="KW-0539">Nucleus</keyword>